<organism evidence="2 3">
    <name type="scientific">Bradyrhizobium betae</name>
    <dbReference type="NCBI Taxonomy" id="244734"/>
    <lineage>
        <taxon>Bacteria</taxon>
        <taxon>Pseudomonadati</taxon>
        <taxon>Pseudomonadota</taxon>
        <taxon>Alphaproteobacteria</taxon>
        <taxon>Hyphomicrobiales</taxon>
        <taxon>Nitrobacteraceae</taxon>
        <taxon>Bradyrhizobium</taxon>
    </lineage>
</organism>
<feature type="region of interest" description="Disordered" evidence="1">
    <location>
        <begin position="30"/>
        <end position="80"/>
    </location>
</feature>
<sequence>MRSLSRLAVACSYVALLTCGPGGITVSQAMTPATSSPTTLPSVTVDAPSQTPRRSKPIRHPAVARGAVQRQSSPTTETSLSATLAAPTSVMTKLAKLESISGSCVDGCQTSFRTGNAPWRGCSASGWPALSTTCRNIYHFKTYAECTGTGLLLGWQSRELTWYCSSLALK</sequence>
<evidence type="ECO:0000313" key="2">
    <source>
        <dbReference type="EMBL" id="QFI76499.1"/>
    </source>
</evidence>
<name>A0A5P6PDS8_9BRAD</name>
<dbReference type="AlphaFoldDB" id="A0A5P6PDS8"/>
<protein>
    <submittedName>
        <fullName evidence="2">Uncharacterized protein</fullName>
    </submittedName>
</protein>
<accession>A0A5P6PDS8</accession>
<reference evidence="3" key="1">
    <citation type="submission" date="2019-10" db="EMBL/GenBank/DDBJ databases">
        <title>Complete Genome Sequence of Bradyrhizobium betae type strain PL7HG1T.</title>
        <authorList>
            <person name="Bromfield E.S.P."/>
            <person name="Cloutier S."/>
        </authorList>
    </citation>
    <scope>NUCLEOTIDE SEQUENCE [LARGE SCALE GENOMIC DNA]</scope>
    <source>
        <strain evidence="3">PL7HG1</strain>
    </source>
</reference>
<dbReference type="Proteomes" id="UP000325641">
    <property type="component" value="Chromosome"/>
</dbReference>
<feature type="compositionally biased region" description="Low complexity" evidence="1">
    <location>
        <begin position="31"/>
        <end position="44"/>
    </location>
</feature>
<dbReference type="OrthoDB" id="8249805at2"/>
<evidence type="ECO:0000256" key="1">
    <source>
        <dbReference type="SAM" id="MobiDB-lite"/>
    </source>
</evidence>
<dbReference type="EMBL" id="CP044543">
    <property type="protein sequence ID" value="QFI76499.1"/>
    <property type="molecule type" value="Genomic_DNA"/>
</dbReference>
<dbReference type="KEGG" id="bbet:F8237_31365"/>
<evidence type="ECO:0000313" key="3">
    <source>
        <dbReference type="Proteomes" id="UP000325641"/>
    </source>
</evidence>
<gene>
    <name evidence="2" type="ORF">F8237_31365</name>
</gene>
<proteinExistence type="predicted"/>